<sequence>MCGSETLWPAVTPGEKFNGGGFVLKPGQSAVFTAPVSWSGRIWARTGCRFDQNGNGQCQTGSCGTTLKCSASGKTPASLAEFTLAQPDFYDVSLVDGFNVPISIRPINGKGNCSSAGCDSDLRTTCPNELSVKANGKTVGCRSACDVFNTDEYCCRGNFGNPSTCKPTFYSKKFKEACPTSYSYAYDDPTSIFTCSGTDYVIAFCSSSGDDRCRRRLLGRSRRTVVAAGSVGRAKALGFATGRGRSAVKGASSSIRGTDGGWPRWWPGERVPLSECVSLSRTKRRCKRRAFVVVGVIVCRRAMLSPLADRKGCWPGGCCCSHGERRGDDPDFAQGRRKETNVILGLKLQRTRSKKETLTDLGFVVVEDWKVIEVSFREAWSGILGSIDSATAGYKNPWTGVSGGLPSLDSAPSSPGHSSIIPRTAGAWLEQVSGLGCTVEGMWNQIPHLSRLSGRKPEVVVVHLAHQPPDSNPYSNHEAPMP</sequence>
<evidence type="ECO:0000256" key="3">
    <source>
        <dbReference type="ARBA" id="ARBA00022525"/>
    </source>
</evidence>
<evidence type="ECO:0000256" key="1">
    <source>
        <dbReference type="ARBA" id="ARBA00004613"/>
    </source>
</evidence>
<dbReference type="AlphaFoldDB" id="A0A8T0JYP8"/>
<dbReference type="Gene3D" id="2.60.110.10">
    <property type="entry name" value="Thaumatin"/>
    <property type="match status" value="1"/>
</dbReference>
<accession>A0A8T0JYP8</accession>
<reference evidence="5 6" key="1">
    <citation type="submission" date="2020-05" db="EMBL/GenBank/DDBJ databases">
        <title>Vigna angularis (adzuki bean) Var. LongXiaoDou No. 4 denovo assembly.</title>
        <authorList>
            <person name="Xiang H."/>
        </authorList>
    </citation>
    <scope>NUCLEOTIDE SEQUENCE [LARGE SCALE GENOMIC DNA]</scope>
    <source>
        <tissue evidence="5">Leaf</tissue>
    </source>
</reference>
<keyword evidence="3" id="KW-0964">Secreted</keyword>
<evidence type="ECO:0000256" key="4">
    <source>
        <dbReference type="ARBA" id="ARBA00023157"/>
    </source>
</evidence>
<dbReference type="EMBL" id="JABFOF010000007">
    <property type="protein sequence ID" value="KAG2389857.1"/>
    <property type="molecule type" value="Genomic_DNA"/>
</dbReference>
<dbReference type="InterPro" id="IPR037176">
    <property type="entry name" value="Osmotin/thaumatin-like_sf"/>
</dbReference>
<keyword evidence="4" id="KW-1015">Disulfide bond</keyword>
<evidence type="ECO:0000256" key="2">
    <source>
        <dbReference type="ARBA" id="ARBA00010607"/>
    </source>
</evidence>
<proteinExistence type="inferred from homology"/>
<dbReference type="CDD" id="cd09218">
    <property type="entry name" value="TLP-PA"/>
    <property type="match status" value="1"/>
</dbReference>
<dbReference type="PANTHER" id="PTHR31048">
    <property type="entry name" value="OS03G0233200 PROTEIN"/>
    <property type="match status" value="1"/>
</dbReference>
<dbReference type="SMART" id="SM00205">
    <property type="entry name" value="THN"/>
    <property type="match status" value="1"/>
</dbReference>
<name>A0A8T0JYP8_PHAAN</name>
<dbReference type="FunFam" id="2.60.110.10:FF:000002">
    <property type="entry name" value="Thaumatin-like protein 1a"/>
    <property type="match status" value="1"/>
</dbReference>
<dbReference type="PRINTS" id="PR00347">
    <property type="entry name" value="THAUMATIN"/>
</dbReference>
<comment type="caution">
    <text evidence="5">The sequence shown here is derived from an EMBL/GenBank/DDBJ whole genome shotgun (WGS) entry which is preliminary data.</text>
</comment>
<comment type="similarity">
    <text evidence="2">Belongs to the thaumatin family.</text>
</comment>
<protein>
    <submittedName>
        <fullName evidence="5">Pathogenesis-related protein</fullName>
    </submittedName>
</protein>
<dbReference type="GO" id="GO:0005576">
    <property type="term" value="C:extracellular region"/>
    <property type="evidence" value="ECO:0007669"/>
    <property type="project" value="UniProtKB-SubCell"/>
</dbReference>
<comment type="subcellular location">
    <subcellularLocation>
        <location evidence="1">Secreted</location>
    </subcellularLocation>
</comment>
<dbReference type="Proteomes" id="UP000743370">
    <property type="component" value="Unassembled WGS sequence"/>
</dbReference>
<gene>
    <name evidence="5" type="ORF">HKW66_Vig0179300</name>
</gene>
<organism evidence="5 6">
    <name type="scientific">Phaseolus angularis</name>
    <name type="common">Azuki bean</name>
    <name type="synonym">Vigna angularis</name>
    <dbReference type="NCBI Taxonomy" id="3914"/>
    <lineage>
        <taxon>Eukaryota</taxon>
        <taxon>Viridiplantae</taxon>
        <taxon>Streptophyta</taxon>
        <taxon>Embryophyta</taxon>
        <taxon>Tracheophyta</taxon>
        <taxon>Spermatophyta</taxon>
        <taxon>Magnoliopsida</taxon>
        <taxon>eudicotyledons</taxon>
        <taxon>Gunneridae</taxon>
        <taxon>Pentapetalae</taxon>
        <taxon>rosids</taxon>
        <taxon>fabids</taxon>
        <taxon>Fabales</taxon>
        <taxon>Fabaceae</taxon>
        <taxon>Papilionoideae</taxon>
        <taxon>50 kb inversion clade</taxon>
        <taxon>NPAAA clade</taxon>
        <taxon>indigoferoid/millettioid clade</taxon>
        <taxon>Phaseoleae</taxon>
        <taxon>Vigna</taxon>
    </lineage>
</organism>
<dbReference type="PROSITE" id="PS51367">
    <property type="entry name" value="THAUMATIN_2"/>
    <property type="match status" value="1"/>
</dbReference>
<evidence type="ECO:0000313" key="6">
    <source>
        <dbReference type="Proteomes" id="UP000743370"/>
    </source>
</evidence>
<evidence type="ECO:0000313" key="5">
    <source>
        <dbReference type="EMBL" id="KAG2389857.1"/>
    </source>
</evidence>
<dbReference type="SUPFAM" id="SSF49870">
    <property type="entry name" value="Osmotin, thaumatin-like protein"/>
    <property type="match status" value="1"/>
</dbReference>
<dbReference type="Pfam" id="PF00314">
    <property type="entry name" value="Thaumatin"/>
    <property type="match status" value="1"/>
</dbReference>
<dbReference type="InterPro" id="IPR001938">
    <property type="entry name" value="Thaumatin"/>
</dbReference>